<reference evidence="8 9" key="1">
    <citation type="submission" date="2017-03" db="EMBL/GenBank/DDBJ databases">
        <title>Genomes of endolithic fungi from Antarctica.</title>
        <authorList>
            <person name="Coleine C."/>
            <person name="Masonjones S."/>
            <person name="Stajich J.E."/>
        </authorList>
    </citation>
    <scope>NUCLEOTIDE SEQUENCE [LARGE SCALE GENOMIC DNA]</scope>
    <source>
        <strain evidence="8 9">CCFEE 5187</strain>
    </source>
</reference>
<comment type="caution">
    <text evidence="8">The sequence shown here is derived from an EMBL/GenBank/DDBJ whole genome shotgun (WGS) entry which is preliminary data.</text>
</comment>
<dbReference type="InterPro" id="IPR058543">
    <property type="entry name" value="Beta-prop_RSE1/DDB1/CPSF1_2nd"/>
</dbReference>
<evidence type="ECO:0000256" key="4">
    <source>
        <dbReference type="ARBA" id="ARBA00023242"/>
    </source>
</evidence>
<keyword evidence="4" id="KW-0539">Nucleus</keyword>
<evidence type="ECO:0000313" key="9">
    <source>
        <dbReference type="Proteomes" id="UP000308768"/>
    </source>
</evidence>
<dbReference type="GO" id="GO:0005634">
    <property type="term" value="C:nucleus"/>
    <property type="evidence" value="ECO:0007669"/>
    <property type="project" value="UniProtKB-SubCell"/>
</dbReference>
<evidence type="ECO:0000256" key="3">
    <source>
        <dbReference type="ARBA" id="ARBA00014577"/>
    </source>
</evidence>
<accession>A0A4U0W2U3</accession>
<sequence>MAYLAPIHRPSSVRHALKLKFLGAGEESLVVAKTNRIEIYAQTPEGLALRHSKAIYGKVTILQKLRPASSSTDHLFVGTDRYTYFTLSWNAEAKQLRTEQSFVDLADKTARDSQTGDRCHIDPSGRFMTLELYEGVVTVIPIAQKTKKKSDVEIGSLGEPVPSRIPELFVRSSTYLRRRSQEKDKPRLALLYEDSHGQVRLKLRELEYSSIEGSAELGDVEDAPNHDMELGASHIIPISAPAYGLLVLGETSITYLNDSTGDIQRQVLEDPTIFVAWEQIDEQRFVLADDYGVLYLLMLILDRNNTVEEWKLDVIGETSRASVLVYLDGGRMFVGSHQGDSQVIQITEQGIEMIQNFPNIAPILDFTIMDMGSRSGEGQTNEYSSGQARIVTGSGAYKDGSLRSVRSGVGLENLGVLGEMRHVSDMFSLKSTPSEDYVDTLIVSFVDETRAFHFNPDGEVEEVEEYKGLILSENTILASNLPSGRLIQVTSSSVRLIDLENGMVVSEWTPPERLSITAAAANDQYIILSVGGVLLIVLDTKSEIRVHSQKECGANYQVACVALPSMIDRICIVGFWQNSAVSVLSLDTLESVHTETVSDEGLTVPRSILLASILEGQPPTLFVAMADGNVFTFSFDPAKYTLSGKKSIVLGTQQANFRALPRGDGLYNVFATCEHPSLIYGSEGRIVYSAITADKASCVCPFNSEAYPDAIAIAAPDNLSIALVDTERTTHVQTLAVHEIVRRIAYSPTLRSFGLGTIKRTLRNGYEQIQSHFKLADEVLFKELDTYALNQDELVESVIRAELDDGTGALAERFVVGTAYMDDEHAETVRGRILILEVTEERVLKLLLEHSVKGACRCLAMVEGKIAAALIKTVVIYDFHYETAGSPFLTKKASYRTSTVPIDLAVTGNQIAIADLMKSVSIVQYTRGKAGAEDSLEEIAMHFQTTWGTAVAHVADNTFLESDAEGNLLVLHQDINGVTDDDRRRLQVTSEMLLGEMVNRIRRIDVQTTPAAVVIPRAFLATVEGSLYLFALIAPGKQDLLMRLQASMAELVKSPGDVPFNKYRAFKNQVREAEEPMRFVDGEFVERFLDCSAEVQEKVVEGLGMDVEDVRGMMEGLRRLH</sequence>
<name>A0A4U0W2U3_9PEZI</name>
<evidence type="ECO:0000256" key="1">
    <source>
        <dbReference type="ARBA" id="ARBA00004123"/>
    </source>
</evidence>
<dbReference type="InterPro" id="IPR050358">
    <property type="entry name" value="RSE1/DDB1/CFT1"/>
</dbReference>
<feature type="domain" description="RSE1/DDB1/CPSF1 C-terminal" evidence="5">
    <location>
        <begin position="770"/>
        <end position="1090"/>
    </location>
</feature>
<dbReference type="Proteomes" id="UP000308768">
    <property type="component" value="Unassembled WGS sequence"/>
</dbReference>
<proteinExistence type="inferred from homology"/>
<dbReference type="InterPro" id="IPR018846">
    <property type="entry name" value="Beta-prop_RSE1/DDB1/CPSF1_1st"/>
</dbReference>
<dbReference type="PANTHER" id="PTHR10644">
    <property type="entry name" value="DNA REPAIR/RNA PROCESSING CPSF FAMILY"/>
    <property type="match status" value="1"/>
</dbReference>
<dbReference type="STRING" id="331657.A0A4U0W2U3"/>
<dbReference type="SUPFAM" id="SSF50998">
    <property type="entry name" value="Quinoprotein alcohol dehydrogenase-like"/>
    <property type="match status" value="1"/>
</dbReference>
<dbReference type="EMBL" id="NAJN01002166">
    <property type="protein sequence ID" value="TKA56544.1"/>
    <property type="molecule type" value="Genomic_DNA"/>
</dbReference>
<evidence type="ECO:0000256" key="2">
    <source>
        <dbReference type="ARBA" id="ARBA00007453"/>
    </source>
</evidence>
<dbReference type="InterPro" id="IPR004871">
    <property type="entry name" value="RSE1/DDB1/CPSF1_C"/>
</dbReference>
<dbReference type="FunFam" id="2.130.10.10:FF:000629">
    <property type="entry name" value="UV-damaged DNA binding protein"/>
    <property type="match status" value="1"/>
</dbReference>
<dbReference type="OrthoDB" id="433457at2759"/>
<dbReference type="GO" id="GO:0003676">
    <property type="term" value="F:nucleic acid binding"/>
    <property type="evidence" value="ECO:0007669"/>
    <property type="project" value="InterPro"/>
</dbReference>
<protein>
    <recommendedName>
        <fullName evidence="3">DNA damage-binding protein 1</fullName>
    </recommendedName>
</protein>
<comment type="subcellular location">
    <subcellularLocation>
        <location evidence="1">Nucleus</location>
    </subcellularLocation>
</comment>
<keyword evidence="9" id="KW-1185">Reference proteome</keyword>
<dbReference type="Gene3D" id="2.130.10.10">
    <property type="entry name" value="YVTN repeat-like/Quinoprotein amine dehydrogenase"/>
    <property type="match status" value="3"/>
</dbReference>
<dbReference type="AlphaFoldDB" id="A0A4U0W2U3"/>
<dbReference type="Pfam" id="PF23726">
    <property type="entry name" value="Beta-prop_RSE1_2nd"/>
    <property type="match status" value="1"/>
</dbReference>
<feature type="domain" description="RSE1/DDB1/CPSF1 second beta-propeller" evidence="7">
    <location>
        <begin position="413"/>
        <end position="722"/>
    </location>
</feature>
<dbReference type="InterPro" id="IPR011047">
    <property type="entry name" value="Quinoprotein_ADH-like_sf"/>
</dbReference>
<evidence type="ECO:0000259" key="7">
    <source>
        <dbReference type="Pfam" id="PF23726"/>
    </source>
</evidence>
<dbReference type="Pfam" id="PF03178">
    <property type="entry name" value="CPSF_A"/>
    <property type="match status" value="1"/>
</dbReference>
<feature type="domain" description="RSE1/DDB1/CPSF1 first beta-propeller" evidence="6">
    <location>
        <begin position="12"/>
        <end position="358"/>
    </location>
</feature>
<evidence type="ECO:0000259" key="5">
    <source>
        <dbReference type="Pfam" id="PF03178"/>
    </source>
</evidence>
<dbReference type="InterPro" id="IPR015943">
    <property type="entry name" value="WD40/YVTN_repeat-like_dom_sf"/>
</dbReference>
<organism evidence="8 9">
    <name type="scientific">Cryomyces minteri</name>
    <dbReference type="NCBI Taxonomy" id="331657"/>
    <lineage>
        <taxon>Eukaryota</taxon>
        <taxon>Fungi</taxon>
        <taxon>Dikarya</taxon>
        <taxon>Ascomycota</taxon>
        <taxon>Pezizomycotina</taxon>
        <taxon>Dothideomycetes</taxon>
        <taxon>Dothideomycetes incertae sedis</taxon>
        <taxon>Cryomyces</taxon>
    </lineage>
</organism>
<gene>
    <name evidence="8" type="ORF">B0A49_12498</name>
</gene>
<dbReference type="Gene3D" id="1.10.150.910">
    <property type="match status" value="1"/>
</dbReference>
<dbReference type="FunFam" id="2.130.10.10:FF:000592">
    <property type="entry name" value="UV-damaged DNA binding protein"/>
    <property type="match status" value="1"/>
</dbReference>
<evidence type="ECO:0000259" key="6">
    <source>
        <dbReference type="Pfam" id="PF10433"/>
    </source>
</evidence>
<dbReference type="Pfam" id="PF10433">
    <property type="entry name" value="Beta-prop_RSE1_1st"/>
    <property type="match status" value="1"/>
</dbReference>
<evidence type="ECO:0000313" key="8">
    <source>
        <dbReference type="EMBL" id="TKA56544.1"/>
    </source>
</evidence>
<comment type="similarity">
    <text evidence="2">Belongs to the DDB1 family.</text>
</comment>